<feature type="domain" description="Schlafen AlbA-2" evidence="2">
    <location>
        <begin position="603"/>
        <end position="742"/>
    </location>
</feature>
<dbReference type="Gene3D" id="3.30.950.30">
    <property type="entry name" value="Schlafen, AAA domain"/>
    <property type="match status" value="1"/>
</dbReference>
<accession>A0ABP6XS50</accession>
<evidence type="ECO:0000313" key="4">
    <source>
        <dbReference type="Proteomes" id="UP001500767"/>
    </source>
</evidence>
<dbReference type="PANTHER" id="PTHR37292:SF2">
    <property type="entry name" value="DUF262 DOMAIN-CONTAINING PROTEIN"/>
    <property type="match status" value="1"/>
</dbReference>
<proteinExistence type="predicted"/>
<evidence type="ECO:0000259" key="1">
    <source>
        <dbReference type="Pfam" id="PF03235"/>
    </source>
</evidence>
<dbReference type="InterPro" id="IPR007421">
    <property type="entry name" value="Schlafen_AlbA_2_dom"/>
</dbReference>
<dbReference type="PANTHER" id="PTHR37292">
    <property type="entry name" value="VNG6097C"/>
    <property type="match status" value="1"/>
</dbReference>
<dbReference type="InterPro" id="IPR004919">
    <property type="entry name" value="GmrSD_N"/>
</dbReference>
<dbReference type="EMBL" id="BAAAYR010000004">
    <property type="protein sequence ID" value="GAA3571402.1"/>
    <property type="molecule type" value="Genomic_DNA"/>
</dbReference>
<reference evidence="4" key="1">
    <citation type="journal article" date="2019" name="Int. J. Syst. Evol. Microbiol.">
        <title>The Global Catalogue of Microorganisms (GCM) 10K type strain sequencing project: providing services to taxonomists for standard genome sequencing and annotation.</title>
        <authorList>
            <consortium name="The Broad Institute Genomics Platform"/>
            <consortium name="The Broad Institute Genome Sequencing Center for Infectious Disease"/>
            <person name="Wu L."/>
            <person name="Ma J."/>
        </authorList>
    </citation>
    <scope>NUCLEOTIDE SEQUENCE [LARGE SCALE GENOMIC DNA]</scope>
    <source>
        <strain evidence="4">JCM 16540</strain>
    </source>
</reference>
<protein>
    <submittedName>
        <fullName evidence="3">DUF262 domain-containing protein</fullName>
    </submittedName>
</protein>
<dbReference type="Pfam" id="PF03235">
    <property type="entry name" value="GmrSD_N"/>
    <property type="match status" value="1"/>
</dbReference>
<dbReference type="InterPro" id="IPR038461">
    <property type="entry name" value="Schlafen_AlbA_2_dom_sf"/>
</dbReference>
<feature type="domain" description="GmrSD restriction endonucleases N-terminal" evidence="1">
    <location>
        <begin position="14"/>
        <end position="226"/>
    </location>
</feature>
<dbReference type="Pfam" id="PF04326">
    <property type="entry name" value="SLFN_AlbA_2"/>
    <property type="match status" value="1"/>
</dbReference>
<gene>
    <name evidence="3" type="ORF">GCM10022197_29870</name>
</gene>
<dbReference type="Proteomes" id="UP001500767">
    <property type="component" value="Unassembled WGS sequence"/>
</dbReference>
<comment type="caution">
    <text evidence="3">The sequence shown here is derived from an EMBL/GenBank/DDBJ whole genome shotgun (WGS) entry which is preliminary data.</text>
</comment>
<sequence length="756" mass="85020">MAASLYRDTGYSLNHLVEDIKVGRIGLPDIQRPFVWTASKTRDLFDSMYRGYPVGTLMFWETGAEVGTRQIGLVEAQRAPQLLVVDGQQRLTALYSVLSGAEVLTKTFQRRRMQIAFRPQIESFEVADAAILKDPEFIPDITLLWGSSYKSTVRSFLHRLASVREGGLTDQEQDVLEERIDRVRDLRDFRFQVVELGAGANEEQVAEIFVRINSEGVQLNQADFILTLMSVHWEKGRRELEEFSRAAVDPAAPQPSPRNPFINPSADQLLRVGIAVAFRRARLQLVYNLLRGKDLETGLVSEERRNDQFTRLEQANDAVLDLQNWHEFLKCLAAAGFRSRSMITSENAVIFSYALWLIGRLDFGLDLRSLRSVIARWFFMAHTTGRYTSSPESALESDLKRIADIPVHDGAAFVEELDRLTRANFTRDYWEISLPNKLDTSAPRSPALFAYLAALNLLDAEVLFSTVKLRELTDPSVAAPRAMERHHLFPKAHLASLGIRSTTKTNAIANMAFLDWSENARISAAAPSDYWPELSGRLDEARLKRQIKQHALPVGWEQLEYSTFLEKRRQLIARVVQEGFATLWGEGPKPGDVTVEDLIRAGESDTVELKSTARINLHTNQVDPKMEHVIVKTVCGLLNHEGGNLLVGVADDGEVLGIDKDLATLGAKSNTDGFELFLRQLLDSNLSVPTAHVVRVRFEEVRGHSVCRIVVAPSAKPVFAKSGKGAEASEFWVRVGNATKQLHGDDMMTYRRDHWD</sequence>
<name>A0ABP6XS50_9ACTN</name>
<evidence type="ECO:0000259" key="2">
    <source>
        <dbReference type="Pfam" id="PF04326"/>
    </source>
</evidence>
<dbReference type="RefSeq" id="WP_204913418.1">
    <property type="nucleotide sequence ID" value="NZ_BAAAYR010000004.1"/>
</dbReference>
<evidence type="ECO:0000313" key="3">
    <source>
        <dbReference type="EMBL" id="GAA3571402.1"/>
    </source>
</evidence>
<organism evidence="3 4">
    <name type="scientific">Microlunatus spumicola</name>
    <dbReference type="NCBI Taxonomy" id="81499"/>
    <lineage>
        <taxon>Bacteria</taxon>
        <taxon>Bacillati</taxon>
        <taxon>Actinomycetota</taxon>
        <taxon>Actinomycetes</taxon>
        <taxon>Propionibacteriales</taxon>
        <taxon>Propionibacteriaceae</taxon>
        <taxon>Microlunatus</taxon>
    </lineage>
</organism>
<keyword evidence="4" id="KW-1185">Reference proteome</keyword>